<keyword evidence="5 10" id="KW-0812">Transmembrane</keyword>
<dbReference type="PANTHER" id="PTHR13205">
    <property type="entry name" value="TRANSMEMBRANE PROTEIN 15-RELATED"/>
    <property type="match status" value="1"/>
</dbReference>
<sequence>MTDFKHKIVLFSKKSLRNRKIITNLSRKVFHLFVFLMFAYPTPLKIQLAEVLFVFLIVTSDSRHFRLIFKNFLSNNDKGRVITSHVYLLSAVLFPYYLLDIAEYKLNVISICIFDSLCSLIGTAMRKKTKSIEGTAFGLILTLLFTKIFYRYIDVIYFIFIAIVEQITFINDNISIPFFTVVYFSLKKRFNF</sequence>
<dbReference type="AlphaFoldDB" id="R0M6K1"/>
<gene>
    <name evidence="11" type="ORF">NBO_64g0020</name>
</gene>
<dbReference type="STRING" id="578461.R0M6K1"/>
<reference evidence="11 12" key="1">
    <citation type="journal article" date="2013" name="BMC Genomics">
        <title>Comparative genomics of parasitic silkworm microsporidia reveal an association between genome expansion and host adaptation.</title>
        <authorList>
            <person name="Pan G."/>
            <person name="Xu J."/>
            <person name="Li T."/>
            <person name="Xia Q."/>
            <person name="Liu S.L."/>
            <person name="Zhang G."/>
            <person name="Li S."/>
            <person name="Li C."/>
            <person name="Liu H."/>
            <person name="Yang L."/>
            <person name="Liu T."/>
            <person name="Zhang X."/>
            <person name="Wu Z."/>
            <person name="Fan W."/>
            <person name="Dang X."/>
            <person name="Xiang H."/>
            <person name="Tao M."/>
            <person name="Li Y."/>
            <person name="Hu J."/>
            <person name="Li Z."/>
            <person name="Lin L."/>
            <person name="Luo J."/>
            <person name="Geng L."/>
            <person name="Wang L."/>
            <person name="Long M."/>
            <person name="Wan Y."/>
            <person name="He N."/>
            <person name="Zhang Z."/>
            <person name="Lu C."/>
            <person name="Keeling P.J."/>
            <person name="Wang J."/>
            <person name="Xiang Z."/>
            <person name="Zhou Z."/>
        </authorList>
    </citation>
    <scope>NUCLEOTIDE SEQUENCE [LARGE SCALE GENOMIC DNA]</scope>
    <source>
        <strain evidence="12">CQ1 / CVCC 102059</strain>
    </source>
</reference>
<dbReference type="InterPro" id="IPR032974">
    <property type="entry name" value="Polypren_kinase"/>
</dbReference>
<accession>R0M6K1</accession>
<dbReference type="EMBL" id="KB908972">
    <property type="protein sequence ID" value="EOB13639.1"/>
    <property type="molecule type" value="Genomic_DNA"/>
</dbReference>
<dbReference type="PANTHER" id="PTHR13205:SF15">
    <property type="entry name" value="DOLICHOL KINASE"/>
    <property type="match status" value="1"/>
</dbReference>
<dbReference type="GO" id="GO:0043048">
    <property type="term" value="P:dolichyl monophosphate biosynthetic process"/>
    <property type="evidence" value="ECO:0007669"/>
    <property type="project" value="TreeGrafter"/>
</dbReference>
<protein>
    <recommendedName>
        <fullName evidence="3">dolichol kinase</fullName>
        <ecNumber evidence="3">2.7.1.108</ecNumber>
    </recommendedName>
</protein>
<feature type="transmembrane region" description="Helical" evidence="10">
    <location>
        <begin position="104"/>
        <end position="125"/>
    </location>
</feature>
<keyword evidence="9 10" id="KW-0472">Membrane</keyword>
<keyword evidence="6 11" id="KW-0418">Kinase</keyword>
<name>R0M6K1_NOSB1</name>
<evidence type="ECO:0000256" key="4">
    <source>
        <dbReference type="ARBA" id="ARBA00022679"/>
    </source>
</evidence>
<evidence type="ECO:0000313" key="12">
    <source>
        <dbReference type="Proteomes" id="UP000016927"/>
    </source>
</evidence>
<dbReference type="Proteomes" id="UP000016927">
    <property type="component" value="Unassembled WGS sequence"/>
</dbReference>
<feature type="transmembrane region" description="Helical" evidence="10">
    <location>
        <begin position="81"/>
        <end position="98"/>
    </location>
</feature>
<evidence type="ECO:0000256" key="8">
    <source>
        <dbReference type="ARBA" id="ARBA00022989"/>
    </source>
</evidence>
<comment type="similarity">
    <text evidence="2">Belongs to the polyprenol kinase family.</text>
</comment>
<keyword evidence="7" id="KW-0256">Endoplasmic reticulum</keyword>
<feature type="transmembrane region" description="Helical" evidence="10">
    <location>
        <begin position="21"/>
        <end position="40"/>
    </location>
</feature>
<evidence type="ECO:0000256" key="5">
    <source>
        <dbReference type="ARBA" id="ARBA00022692"/>
    </source>
</evidence>
<evidence type="ECO:0000256" key="9">
    <source>
        <dbReference type="ARBA" id="ARBA00023136"/>
    </source>
</evidence>
<keyword evidence="4" id="KW-0808">Transferase</keyword>
<evidence type="ECO:0000256" key="6">
    <source>
        <dbReference type="ARBA" id="ARBA00022777"/>
    </source>
</evidence>
<evidence type="ECO:0000256" key="1">
    <source>
        <dbReference type="ARBA" id="ARBA00004477"/>
    </source>
</evidence>
<evidence type="ECO:0000313" key="11">
    <source>
        <dbReference type="EMBL" id="EOB13639.1"/>
    </source>
</evidence>
<dbReference type="OrthoDB" id="2192014at2759"/>
<evidence type="ECO:0000256" key="7">
    <source>
        <dbReference type="ARBA" id="ARBA00022824"/>
    </source>
</evidence>
<dbReference type="VEuPathDB" id="MicrosporidiaDB:NBO_64g0020"/>
<dbReference type="EC" id="2.7.1.108" evidence="3"/>
<evidence type="ECO:0000256" key="2">
    <source>
        <dbReference type="ARBA" id="ARBA00010794"/>
    </source>
</evidence>
<organism evidence="11 12">
    <name type="scientific">Nosema bombycis (strain CQ1 / CVCC 102059)</name>
    <name type="common">Microsporidian parasite</name>
    <name type="synonym">Pebrine of silkworm</name>
    <dbReference type="NCBI Taxonomy" id="578461"/>
    <lineage>
        <taxon>Eukaryota</taxon>
        <taxon>Fungi</taxon>
        <taxon>Fungi incertae sedis</taxon>
        <taxon>Microsporidia</taxon>
        <taxon>Nosematidae</taxon>
        <taxon>Nosema</taxon>
    </lineage>
</organism>
<keyword evidence="8 10" id="KW-1133">Transmembrane helix</keyword>
<evidence type="ECO:0000256" key="10">
    <source>
        <dbReference type="SAM" id="Phobius"/>
    </source>
</evidence>
<dbReference type="GO" id="GO:0004168">
    <property type="term" value="F:dolichol kinase activity"/>
    <property type="evidence" value="ECO:0007669"/>
    <property type="project" value="UniProtKB-EC"/>
</dbReference>
<evidence type="ECO:0000256" key="3">
    <source>
        <dbReference type="ARBA" id="ARBA00012132"/>
    </source>
</evidence>
<dbReference type="GO" id="GO:0005789">
    <property type="term" value="C:endoplasmic reticulum membrane"/>
    <property type="evidence" value="ECO:0007669"/>
    <property type="project" value="UniProtKB-SubCell"/>
</dbReference>
<proteinExistence type="inferred from homology"/>
<keyword evidence="12" id="KW-1185">Reference proteome</keyword>
<dbReference type="HOGENOM" id="CLU_1415568_0_0_1"/>
<comment type="subcellular location">
    <subcellularLocation>
        <location evidence="1">Endoplasmic reticulum membrane</location>
        <topology evidence="1">Multi-pass membrane protein</topology>
    </subcellularLocation>
</comment>